<evidence type="ECO:0000256" key="1">
    <source>
        <dbReference type="ARBA" id="ARBA00004123"/>
    </source>
</evidence>
<dbReference type="InterPro" id="IPR021858">
    <property type="entry name" value="Fun_TF"/>
</dbReference>
<name>G9NKJ1_HYPAI</name>
<dbReference type="OMA" id="LLEYHCE"/>
<sequence>MARVEKRCDGCWTCRLRRKKCDETRPECANCSDLQITCHYGRKPKWLDGGKKQEAMTAQIKSQIKERAGYRRERRHASAGVARFAKTAQARDDLNFINLVPKGDFAGGGLNSHIDATNETTRQGAAADLSKRKICDAAPGLSLTTKFDGPGPDPDMMFYGEDYDMDFLMKYLDNVFPLIFPFYQTPLLGPGRGWIFSFLSQSKVAFHSVLGISSYFFTVALSETYSAEEHKQCKAVVWSRLVRQADMCFNMLQQDIQELNAQGEKANLLDKVRVMESIVQFLTFEVALGRSANWSNHLSPTIALFLDILHNHTDKTAASMLFDILNNIKQRPLYAIQEGYYVWDNRQECFRFFTGLLLFIDVVASTSLERPPQLLELHPQLLFDGDDGTYGKGEATIRLSNLIGCRNWTIRVIADISALDAWKKENMRKGVDYKTELIDRASHITRMLEDGGSQIDGDANSTKIWSYSARIYLAVVISGWMPLMPEVRSNVAHALQLLNTMTGSSQLRALAWPLCVIGCMAEQTQEQAFRDIFAGLDKPTLIGTLDEALRVMESVWQIRGSMNSEAWDVQACLNILGTPALLI</sequence>
<dbReference type="HOGENOM" id="CLU_019313_1_0_1"/>
<dbReference type="PROSITE" id="PS00463">
    <property type="entry name" value="ZN2_CY6_FUNGAL_1"/>
    <property type="match status" value="1"/>
</dbReference>
<gene>
    <name evidence="4" type="ORF">TRIATDRAFT_54121</name>
</gene>
<proteinExistence type="predicted"/>
<comment type="subcellular location">
    <subcellularLocation>
        <location evidence="1">Nucleus</location>
    </subcellularLocation>
</comment>
<evidence type="ECO:0000256" key="2">
    <source>
        <dbReference type="ARBA" id="ARBA00023242"/>
    </source>
</evidence>
<dbReference type="OrthoDB" id="3251668at2759"/>
<dbReference type="InterPro" id="IPR036864">
    <property type="entry name" value="Zn2-C6_fun-type_DNA-bd_sf"/>
</dbReference>
<dbReference type="InterPro" id="IPR001138">
    <property type="entry name" value="Zn2Cys6_DnaBD"/>
</dbReference>
<dbReference type="CDD" id="cd00067">
    <property type="entry name" value="GAL4"/>
    <property type="match status" value="1"/>
</dbReference>
<evidence type="ECO:0000259" key="3">
    <source>
        <dbReference type="PROSITE" id="PS50048"/>
    </source>
</evidence>
<evidence type="ECO:0000313" key="5">
    <source>
        <dbReference type="Proteomes" id="UP000005426"/>
    </source>
</evidence>
<dbReference type="SMART" id="SM00066">
    <property type="entry name" value="GAL4"/>
    <property type="match status" value="1"/>
</dbReference>
<dbReference type="eggNOG" id="ENOG502RX7Y">
    <property type="taxonomic scope" value="Eukaryota"/>
</dbReference>
<evidence type="ECO:0000313" key="4">
    <source>
        <dbReference type="EMBL" id="EHK48414.1"/>
    </source>
</evidence>
<feature type="domain" description="Zn(2)-C6 fungal-type" evidence="3">
    <location>
        <begin position="10"/>
        <end position="40"/>
    </location>
</feature>
<organism evidence="4 5">
    <name type="scientific">Hypocrea atroviridis (strain ATCC 20476 / IMI 206040)</name>
    <name type="common">Trichoderma atroviride</name>
    <dbReference type="NCBI Taxonomy" id="452589"/>
    <lineage>
        <taxon>Eukaryota</taxon>
        <taxon>Fungi</taxon>
        <taxon>Dikarya</taxon>
        <taxon>Ascomycota</taxon>
        <taxon>Pezizomycotina</taxon>
        <taxon>Sordariomycetes</taxon>
        <taxon>Hypocreomycetidae</taxon>
        <taxon>Hypocreales</taxon>
        <taxon>Hypocreaceae</taxon>
        <taxon>Trichoderma</taxon>
    </lineage>
</organism>
<keyword evidence="5" id="KW-1185">Reference proteome</keyword>
<dbReference type="Proteomes" id="UP000005426">
    <property type="component" value="Unassembled WGS sequence"/>
</dbReference>
<dbReference type="Pfam" id="PF11951">
    <property type="entry name" value="Fungal_trans_2"/>
    <property type="match status" value="1"/>
</dbReference>
<dbReference type="STRING" id="452589.G9NKJ1"/>
<dbReference type="Pfam" id="PF00172">
    <property type="entry name" value="Zn_clus"/>
    <property type="match status" value="1"/>
</dbReference>
<keyword evidence="2" id="KW-0539">Nucleus</keyword>
<dbReference type="PANTHER" id="PTHR37534">
    <property type="entry name" value="TRANSCRIPTIONAL ACTIVATOR PROTEIN UGA3"/>
    <property type="match status" value="1"/>
</dbReference>
<comment type="caution">
    <text evidence="4">The sequence shown here is derived from an EMBL/GenBank/DDBJ whole genome shotgun (WGS) entry which is preliminary data.</text>
</comment>
<dbReference type="Gene3D" id="4.10.240.10">
    <property type="entry name" value="Zn(2)-C6 fungal-type DNA-binding domain"/>
    <property type="match status" value="1"/>
</dbReference>
<dbReference type="GO" id="GO:0000981">
    <property type="term" value="F:DNA-binding transcription factor activity, RNA polymerase II-specific"/>
    <property type="evidence" value="ECO:0007669"/>
    <property type="project" value="InterPro"/>
</dbReference>
<accession>G9NKJ1</accession>
<reference evidence="4 5" key="1">
    <citation type="journal article" date="2011" name="Genome Biol.">
        <title>Comparative genome sequence analysis underscores mycoparasitism as the ancestral life style of Trichoderma.</title>
        <authorList>
            <person name="Kubicek C.P."/>
            <person name="Herrera-Estrella A."/>
            <person name="Seidl-Seiboth V."/>
            <person name="Martinez D.A."/>
            <person name="Druzhinina I.S."/>
            <person name="Thon M."/>
            <person name="Zeilinger S."/>
            <person name="Casas-Flores S."/>
            <person name="Horwitz B.A."/>
            <person name="Mukherjee P.K."/>
            <person name="Mukherjee M."/>
            <person name="Kredics L."/>
            <person name="Alcaraz L.D."/>
            <person name="Aerts A."/>
            <person name="Antal Z."/>
            <person name="Atanasova L."/>
            <person name="Cervantes-Badillo M.G."/>
            <person name="Challacombe J."/>
            <person name="Chertkov O."/>
            <person name="McCluskey K."/>
            <person name="Coulpier F."/>
            <person name="Deshpande N."/>
            <person name="von Doehren H."/>
            <person name="Ebbole D.J."/>
            <person name="Esquivel-Naranjo E.U."/>
            <person name="Fekete E."/>
            <person name="Flipphi M."/>
            <person name="Glaser F."/>
            <person name="Gomez-Rodriguez E.Y."/>
            <person name="Gruber S."/>
            <person name="Han C."/>
            <person name="Henrissat B."/>
            <person name="Hermosa R."/>
            <person name="Hernandez-Onate M."/>
            <person name="Karaffa L."/>
            <person name="Kosti I."/>
            <person name="Le Crom S."/>
            <person name="Lindquist E."/>
            <person name="Lucas S."/>
            <person name="Luebeck M."/>
            <person name="Luebeck P.S."/>
            <person name="Margeot A."/>
            <person name="Metz B."/>
            <person name="Misra M."/>
            <person name="Nevalainen H."/>
            <person name="Omann M."/>
            <person name="Packer N."/>
            <person name="Perrone G."/>
            <person name="Uresti-Rivera E.E."/>
            <person name="Salamov A."/>
            <person name="Schmoll M."/>
            <person name="Seiboth B."/>
            <person name="Shapiro H."/>
            <person name="Sukno S."/>
            <person name="Tamayo-Ramos J.A."/>
            <person name="Tisch D."/>
            <person name="Wiest A."/>
            <person name="Wilkinson H.H."/>
            <person name="Zhang M."/>
            <person name="Coutinho P.M."/>
            <person name="Kenerley C.M."/>
            <person name="Monte E."/>
            <person name="Baker S.E."/>
            <person name="Grigoriev I.V."/>
        </authorList>
    </citation>
    <scope>NUCLEOTIDE SEQUENCE [LARGE SCALE GENOMIC DNA]</scope>
    <source>
        <strain evidence="5">ATCC 20476 / IMI 206040</strain>
    </source>
</reference>
<dbReference type="GO" id="GO:0008270">
    <property type="term" value="F:zinc ion binding"/>
    <property type="evidence" value="ECO:0007669"/>
    <property type="project" value="InterPro"/>
</dbReference>
<dbReference type="AlphaFoldDB" id="G9NKJ1"/>
<protein>
    <recommendedName>
        <fullName evidence="3">Zn(2)-C6 fungal-type domain-containing protein</fullName>
    </recommendedName>
</protein>
<dbReference type="SUPFAM" id="SSF57701">
    <property type="entry name" value="Zn2/Cys6 DNA-binding domain"/>
    <property type="match status" value="1"/>
</dbReference>
<dbReference type="PANTHER" id="PTHR37534:SF20">
    <property type="entry name" value="PRO1A C6 ZINK-FINGER PROTEIN"/>
    <property type="match status" value="1"/>
</dbReference>
<dbReference type="EMBL" id="ABDG02000018">
    <property type="protein sequence ID" value="EHK48414.1"/>
    <property type="molecule type" value="Genomic_DNA"/>
</dbReference>
<dbReference type="PROSITE" id="PS50048">
    <property type="entry name" value="ZN2_CY6_FUNGAL_2"/>
    <property type="match status" value="1"/>
</dbReference>
<dbReference type="GO" id="GO:0005634">
    <property type="term" value="C:nucleus"/>
    <property type="evidence" value="ECO:0007669"/>
    <property type="project" value="UniProtKB-SubCell"/>
</dbReference>